<feature type="signal peptide" evidence="4">
    <location>
        <begin position="1"/>
        <end position="30"/>
    </location>
</feature>
<dbReference type="InterPro" id="IPR030678">
    <property type="entry name" value="Peptide/Ni-bd"/>
</dbReference>
<dbReference type="PIRSF" id="PIRSF002741">
    <property type="entry name" value="MppA"/>
    <property type="match status" value="1"/>
</dbReference>
<dbReference type="CDD" id="cd00995">
    <property type="entry name" value="PBP2_NikA_DppA_OppA_like"/>
    <property type="match status" value="1"/>
</dbReference>
<evidence type="ECO:0000256" key="1">
    <source>
        <dbReference type="ARBA" id="ARBA00004193"/>
    </source>
</evidence>
<dbReference type="InterPro" id="IPR000914">
    <property type="entry name" value="SBP_5_dom"/>
</dbReference>
<organism evidence="6 7">
    <name type="scientific">Streptomyces coacervatus</name>
    <dbReference type="NCBI Taxonomy" id="647381"/>
    <lineage>
        <taxon>Bacteria</taxon>
        <taxon>Bacillati</taxon>
        <taxon>Actinomycetota</taxon>
        <taxon>Actinomycetes</taxon>
        <taxon>Kitasatosporales</taxon>
        <taxon>Streptomycetaceae</taxon>
        <taxon>Streptomyces</taxon>
    </lineage>
</organism>
<dbReference type="Gene3D" id="3.40.190.10">
    <property type="entry name" value="Periplasmic binding protein-like II"/>
    <property type="match status" value="1"/>
</dbReference>
<name>A0ABP7JM03_9ACTN</name>
<dbReference type="Pfam" id="PF00496">
    <property type="entry name" value="SBP_bac_5"/>
    <property type="match status" value="1"/>
</dbReference>
<evidence type="ECO:0000256" key="2">
    <source>
        <dbReference type="ARBA" id="ARBA00005695"/>
    </source>
</evidence>
<dbReference type="InterPro" id="IPR039424">
    <property type="entry name" value="SBP_5"/>
</dbReference>
<comment type="subcellular location">
    <subcellularLocation>
        <location evidence="1">Cell membrane</location>
        <topology evidence="1">Lipid-anchor</topology>
    </subcellularLocation>
</comment>
<evidence type="ECO:0000256" key="3">
    <source>
        <dbReference type="ARBA" id="ARBA00022729"/>
    </source>
</evidence>
<dbReference type="Gene3D" id="3.10.105.10">
    <property type="entry name" value="Dipeptide-binding Protein, Domain 3"/>
    <property type="match status" value="1"/>
</dbReference>
<evidence type="ECO:0000259" key="5">
    <source>
        <dbReference type="Pfam" id="PF00496"/>
    </source>
</evidence>
<evidence type="ECO:0000313" key="7">
    <source>
        <dbReference type="Proteomes" id="UP001501009"/>
    </source>
</evidence>
<feature type="domain" description="Solute-binding protein family 5" evidence="5">
    <location>
        <begin position="100"/>
        <end position="462"/>
    </location>
</feature>
<reference evidence="7" key="1">
    <citation type="journal article" date="2019" name="Int. J. Syst. Evol. Microbiol.">
        <title>The Global Catalogue of Microorganisms (GCM) 10K type strain sequencing project: providing services to taxonomists for standard genome sequencing and annotation.</title>
        <authorList>
            <consortium name="The Broad Institute Genomics Platform"/>
            <consortium name="The Broad Institute Genome Sequencing Center for Infectious Disease"/>
            <person name="Wu L."/>
            <person name="Ma J."/>
        </authorList>
    </citation>
    <scope>NUCLEOTIDE SEQUENCE [LARGE SCALE GENOMIC DNA]</scope>
    <source>
        <strain evidence="7">JCM 17138</strain>
    </source>
</reference>
<dbReference type="InterPro" id="IPR023765">
    <property type="entry name" value="SBP_5_CS"/>
</dbReference>
<dbReference type="PROSITE" id="PS01040">
    <property type="entry name" value="SBP_BACTERIAL_5"/>
    <property type="match status" value="1"/>
</dbReference>
<keyword evidence="3 4" id="KW-0732">Signal</keyword>
<dbReference type="Gene3D" id="3.90.76.10">
    <property type="entry name" value="Dipeptide-binding Protein, Domain 1"/>
    <property type="match status" value="1"/>
</dbReference>
<keyword evidence="7" id="KW-1185">Reference proteome</keyword>
<comment type="caution">
    <text evidence="6">The sequence shown here is derived from an EMBL/GenBank/DDBJ whole genome shotgun (WGS) entry which is preliminary data.</text>
</comment>
<dbReference type="RefSeq" id="WP_275769024.1">
    <property type="nucleotide sequence ID" value="NZ_JARHTP010000001.1"/>
</dbReference>
<dbReference type="Proteomes" id="UP001501009">
    <property type="component" value="Unassembled WGS sequence"/>
</dbReference>
<dbReference type="PANTHER" id="PTHR30290">
    <property type="entry name" value="PERIPLASMIC BINDING COMPONENT OF ABC TRANSPORTER"/>
    <property type="match status" value="1"/>
</dbReference>
<dbReference type="SUPFAM" id="SSF53850">
    <property type="entry name" value="Periplasmic binding protein-like II"/>
    <property type="match status" value="1"/>
</dbReference>
<evidence type="ECO:0000313" key="6">
    <source>
        <dbReference type="EMBL" id="GAA3848307.1"/>
    </source>
</evidence>
<gene>
    <name evidence="6" type="ORF">GCM10022403_094980</name>
</gene>
<sequence>MSPKLRASRLPFLAAVPLLGLTACTGGQSAASGGSASSASTPAVEVTTPAAKGDISALRWDLPAGEPASLDYAHAGDYSSNVMVANLCDTLVRMKADLSYAPGLATSWTNPNSTTLIYKIREGVKFWDGSPLTATDVAYSLNRNLDDKVASNNFPNFVDVTSIKATGPLEVTVKFKQPDELFNKEMAATSGVIAKADFIKKKGSSYGKGANGVMCTGPFKLADWKANTSIRLVRNDAYWDKAFRARAAKVDVSFVADTTNLPLGLKSGQLDGAFGVPAAALPALANTTNGAIHQGSGLSSYQLAPNGTPAGKDEHIRLALLKVIDRKALATAVFRNSATPLYTFIPLSGWDAEAKQTFQSAYAKLDKPGSGGDPAAAKKELAQSPLKDNTVTIGVQAGDATEVTTVTLIQEQARRIGLKVQIKQLQPLQFNTAFYDPKARAGIDFLLTKGFLSVADPLDYLALGPVPDGQFNWIGWNDAKTAGLIAKARQTTDAGKRADYIVQAQARYEAVAWSVPLLSINEVTYLNKRVTGAPLTTAAIFQPSLAVIGSAK</sequence>
<comment type="similarity">
    <text evidence="2">Belongs to the bacterial solute-binding protein 5 family.</text>
</comment>
<accession>A0ABP7JM03</accession>
<feature type="chain" id="PRO_5046139221" evidence="4">
    <location>
        <begin position="31"/>
        <end position="552"/>
    </location>
</feature>
<proteinExistence type="inferred from homology"/>
<evidence type="ECO:0000256" key="4">
    <source>
        <dbReference type="SAM" id="SignalP"/>
    </source>
</evidence>
<dbReference type="PROSITE" id="PS51257">
    <property type="entry name" value="PROKAR_LIPOPROTEIN"/>
    <property type="match status" value="1"/>
</dbReference>
<protein>
    <submittedName>
        <fullName evidence="6">ABC transporter substrate-binding protein</fullName>
    </submittedName>
</protein>
<dbReference type="EMBL" id="BAABDE010000050">
    <property type="protein sequence ID" value="GAA3848307.1"/>
    <property type="molecule type" value="Genomic_DNA"/>
</dbReference>